<name>A0A2I6SAY5_9RHOO</name>
<dbReference type="AlphaFoldDB" id="A0A2I6SAY5"/>
<dbReference type="Gene3D" id="3.90.550.10">
    <property type="entry name" value="Spore Coat Polysaccharide Biosynthesis Protein SpsA, Chain A"/>
    <property type="match status" value="1"/>
</dbReference>
<dbReference type="Proteomes" id="UP000242205">
    <property type="component" value="Chromosome"/>
</dbReference>
<evidence type="ECO:0000313" key="3">
    <source>
        <dbReference type="EMBL" id="AUN96428.1"/>
    </source>
</evidence>
<dbReference type="PANTHER" id="PTHR43777:SF1">
    <property type="entry name" value="MOLYBDENUM COFACTOR CYTIDYLYLTRANSFERASE"/>
    <property type="match status" value="1"/>
</dbReference>
<dbReference type="InterPro" id="IPR025877">
    <property type="entry name" value="MobA-like_NTP_Trfase"/>
</dbReference>
<evidence type="ECO:0000256" key="1">
    <source>
        <dbReference type="ARBA" id="ARBA00022842"/>
    </source>
</evidence>
<accession>A0A2I6SAY5</accession>
<proteinExistence type="predicted"/>
<feature type="domain" description="MobA-like NTP transferase" evidence="2">
    <location>
        <begin position="11"/>
        <end position="170"/>
    </location>
</feature>
<keyword evidence="4" id="KW-1185">Reference proteome</keyword>
<dbReference type="EMBL" id="CP025682">
    <property type="protein sequence ID" value="AUN96428.1"/>
    <property type="molecule type" value="Genomic_DNA"/>
</dbReference>
<dbReference type="CDD" id="cd04182">
    <property type="entry name" value="GT_2_like_f"/>
    <property type="match status" value="1"/>
</dbReference>
<keyword evidence="1" id="KW-0460">Magnesium</keyword>
<dbReference type="Pfam" id="PF12804">
    <property type="entry name" value="NTP_transf_3"/>
    <property type="match status" value="1"/>
</dbReference>
<dbReference type="InterPro" id="IPR029044">
    <property type="entry name" value="Nucleotide-diphossugar_trans"/>
</dbReference>
<dbReference type="RefSeq" id="WP_102248466.1">
    <property type="nucleotide sequence ID" value="NZ_CP025682.1"/>
</dbReference>
<keyword evidence="3" id="KW-0808">Transferase</keyword>
<gene>
    <name evidence="3" type="ORF">C0099_09905</name>
</gene>
<dbReference type="OrthoDB" id="5298793at2"/>
<evidence type="ECO:0000313" key="4">
    <source>
        <dbReference type="Proteomes" id="UP000242205"/>
    </source>
</evidence>
<dbReference type="GO" id="GO:0016779">
    <property type="term" value="F:nucleotidyltransferase activity"/>
    <property type="evidence" value="ECO:0007669"/>
    <property type="project" value="UniProtKB-ARBA"/>
</dbReference>
<dbReference type="PANTHER" id="PTHR43777">
    <property type="entry name" value="MOLYBDENUM COFACTOR CYTIDYLYLTRANSFERASE"/>
    <property type="match status" value="1"/>
</dbReference>
<organism evidence="3 4">
    <name type="scientific">Pseudazoarcus pumilus</name>
    <dbReference type="NCBI Taxonomy" id="2067960"/>
    <lineage>
        <taxon>Bacteria</taxon>
        <taxon>Pseudomonadati</taxon>
        <taxon>Pseudomonadota</taxon>
        <taxon>Betaproteobacteria</taxon>
        <taxon>Rhodocyclales</taxon>
        <taxon>Zoogloeaceae</taxon>
        <taxon>Pseudazoarcus</taxon>
    </lineage>
</organism>
<dbReference type="SUPFAM" id="SSF53448">
    <property type="entry name" value="Nucleotide-diphospho-sugar transferases"/>
    <property type="match status" value="1"/>
</dbReference>
<protein>
    <submittedName>
        <fullName evidence="3">Nucleotidyltransferase family protein</fullName>
    </submittedName>
</protein>
<sequence>MSAHAARDIVGIVLAAGRGRRFGGDKLRRALPDGTPIGLASARALRAALPGRVLAVVRFGETNLRGEFEADGIECVECADADSGMGASLARGVRATDDAAGWLIALGDMPFVRTETVAAVAAALSDGARIAAPMHAGRRGHPVGFSADLRDELLTLGGDEGARSVVARHRRDLVPIHCDDAGVLADIDTPADLATALAVHGAG</sequence>
<dbReference type="KEGG" id="atw:C0099_09905"/>
<reference evidence="3 4" key="1">
    <citation type="submission" date="2018-01" db="EMBL/GenBank/DDBJ databases">
        <authorList>
            <person name="Fu G.-Y."/>
        </authorList>
    </citation>
    <scope>NUCLEOTIDE SEQUENCE [LARGE SCALE GENOMIC DNA]</scope>
    <source>
        <strain evidence="3 4">SY39</strain>
    </source>
</reference>
<evidence type="ECO:0000259" key="2">
    <source>
        <dbReference type="Pfam" id="PF12804"/>
    </source>
</evidence>